<keyword evidence="6 10" id="KW-1133">Transmembrane helix</keyword>
<dbReference type="Pfam" id="PF02096">
    <property type="entry name" value="60KD_IMP"/>
    <property type="match status" value="1"/>
</dbReference>
<dbReference type="PANTHER" id="PTHR12428:SF65">
    <property type="entry name" value="CYTOCHROME C OXIDASE ASSEMBLY PROTEIN COX18, MITOCHONDRIAL"/>
    <property type="match status" value="1"/>
</dbReference>
<comment type="similarity">
    <text evidence="9">Belongs to the OXA1/ALB3/YidC family.</text>
</comment>
<dbReference type="GO" id="GO:0032977">
    <property type="term" value="F:membrane insertase activity"/>
    <property type="evidence" value="ECO:0007669"/>
    <property type="project" value="InterPro"/>
</dbReference>
<evidence type="ECO:0000256" key="1">
    <source>
        <dbReference type="ARBA" id="ARBA00004651"/>
    </source>
</evidence>
<evidence type="ECO:0000256" key="5">
    <source>
        <dbReference type="ARBA" id="ARBA00022927"/>
    </source>
</evidence>
<dbReference type="AlphaFoldDB" id="A0A117LGX0"/>
<name>A0A117LGX0_9CHLR</name>
<evidence type="ECO:0000256" key="10">
    <source>
        <dbReference type="SAM" id="Phobius"/>
    </source>
</evidence>
<feature type="transmembrane region" description="Helical" evidence="10">
    <location>
        <begin position="169"/>
        <end position="191"/>
    </location>
</feature>
<evidence type="ECO:0000256" key="7">
    <source>
        <dbReference type="ARBA" id="ARBA00023136"/>
    </source>
</evidence>
<dbReference type="PANTHER" id="PTHR12428">
    <property type="entry name" value="OXA1"/>
    <property type="match status" value="1"/>
</dbReference>
<evidence type="ECO:0000256" key="9">
    <source>
        <dbReference type="RuleBase" id="RU003945"/>
    </source>
</evidence>
<dbReference type="Proteomes" id="UP000064249">
    <property type="component" value="Unassembled WGS sequence"/>
</dbReference>
<feature type="transmembrane region" description="Helical" evidence="10">
    <location>
        <begin position="20"/>
        <end position="40"/>
    </location>
</feature>
<evidence type="ECO:0000256" key="3">
    <source>
        <dbReference type="ARBA" id="ARBA00022475"/>
    </source>
</evidence>
<dbReference type="GO" id="GO:0005886">
    <property type="term" value="C:plasma membrane"/>
    <property type="evidence" value="ECO:0007669"/>
    <property type="project" value="UniProtKB-SubCell"/>
</dbReference>
<keyword evidence="8" id="KW-0143">Chaperone</keyword>
<sequence length="271" mass="30649">MWESLIIKPFINVLLLIYNLVGQNFGVALILFTVLVKAITHPLIARQIKSTKAMQDLQKDEEYLEMQKKYKNDKDRLAQAQMDLYKKKNIKPFASCLPMLIQFPIIIGLYQSIIQTMGNAPLQILNLVPKIGPWLTNIFSFIPSVVDPITLIPLNNQFLWMNLSQPDRVYIPGVPFGIPVLAIFVVVTSFIQNKLMSPSTANSDPQAEQAAQATNMMNIYMPVLMGWFAYSLSSGLALYFAISNVISLIQYAALGQINFKDLFKKKEKAKK</sequence>
<accession>A0A117LGX0</accession>
<comment type="caution">
    <text evidence="12">The sequence shown here is derived from an EMBL/GenBank/DDBJ whole genome shotgun (WGS) entry which is preliminary data.</text>
</comment>
<dbReference type="NCBIfam" id="TIGR03592">
    <property type="entry name" value="yidC_oxa1_cterm"/>
    <property type="match status" value="1"/>
</dbReference>
<dbReference type="InterPro" id="IPR001708">
    <property type="entry name" value="YidC/ALB3/OXA1/COX18"/>
</dbReference>
<dbReference type="GO" id="GO:0015031">
    <property type="term" value="P:protein transport"/>
    <property type="evidence" value="ECO:0007669"/>
    <property type="project" value="UniProtKB-KW"/>
</dbReference>
<keyword evidence="2" id="KW-0813">Transport</keyword>
<dbReference type="PATRIC" id="fig|167964.4.peg.1234"/>
<feature type="transmembrane region" description="Helical" evidence="10">
    <location>
        <begin position="92"/>
        <end position="113"/>
    </location>
</feature>
<evidence type="ECO:0000256" key="2">
    <source>
        <dbReference type="ARBA" id="ARBA00022448"/>
    </source>
</evidence>
<evidence type="ECO:0000256" key="6">
    <source>
        <dbReference type="ARBA" id="ARBA00022989"/>
    </source>
</evidence>
<keyword evidence="5" id="KW-0653">Protein transport</keyword>
<keyword evidence="3" id="KW-1003">Cell membrane</keyword>
<evidence type="ECO:0000259" key="11">
    <source>
        <dbReference type="Pfam" id="PF02096"/>
    </source>
</evidence>
<reference evidence="12 13" key="1">
    <citation type="journal article" date="2015" name="MBio">
        <title>Genome-Resolved Metagenomic Analysis Reveals Roles for Candidate Phyla and Other Microbial Community Members in Biogeochemical Transformations in Oil Reservoirs.</title>
        <authorList>
            <person name="Hu P."/>
            <person name="Tom L."/>
            <person name="Singh A."/>
            <person name="Thomas B.C."/>
            <person name="Baker B.J."/>
            <person name="Piceno Y.M."/>
            <person name="Andersen G.L."/>
            <person name="Banfield J.F."/>
        </authorList>
    </citation>
    <scope>NUCLEOTIDE SEQUENCE [LARGE SCALE GENOMIC DNA]</scope>
    <source>
        <strain evidence="12">46_16</strain>
    </source>
</reference>
<evidence type="ECO:0000256" key="4">
    <source>
        <dbReference type="ARBA" id="ARBA00022692"/>
    </source>
</evidence>
<gene>
    <name evidence="12" type="ORF">XD73_0572</name>
</gene>
<comment type="subcellular location">
    <subcellularLocation>
        <location evidence="1">Cell membrane</location>
        <topology evidence="1">Multi-pass membrane protein</topology>
    </subcellularLocation>
    <subcellularLocation>
        <location evidence="9">Membrane</location>
        <topology evidence="9">Multi-pass membrane protein</topology>
    </subcellularLocation>
</comment>
<dbReference type="InterPro" id="IPR028055">
    <property type="entry name" value="YidC/Oxa/ALB_C"/>
</dbReference>
<keyword evidence="7 10" id="KW-0472">Membrane</keyword>
<protein>
    <submittedName>
        <fullName evidence="12">Putative membrane protein</fullName>
    </submittedName>
</protein>
<dbReference type="EMBL" id="LGFU01000020">
    <property type="protein sequence ID" value="KUK46568.1"/>
    <property type="molecule type" value="Genomic_DNA"/>
</dbReference>
<organism evidence="12 13">
    <name type="scientific">Anaerolinea thermophila</name>
    <dbReference type="NCBI Taxonomy" id="167964"/>
    <lineage>
        <taxon>Bacteria</taxon>
        <taxon>Bacillati</taxon>
        <taxon>Chloroflexota</taxon>
        <taxon>Anaerolineae</taxon>
        <taxon>Anaerolineales</taxon>
        <taxon>Anaerolineaceae</taxon>
        <taxon>Anaerolinea</taxon>
    </lineage>
</organism>
<proteinExistence type="inferred from homology"/>
<evidence type="ECO:0000313" key="12">
    <source>
        <dbReference type="EMBL" id="KUK46568.1"/>
    </source>
</evidence>
<feature type="domain" description="Membrane insertase YidC/Oxa/ALB C-terminal" evidence="11">
    <location>
        <begin position="25"/>
        <end position="252"/>
    </location>
</feature>
<dbReference type="CDD" id="cd20070">
    <property type="entry name" value="5TM_YidC_Alb3"/>
    <property type="match status" value="1"/>
</dbReference>
<dbReference type="InterPro" id="IPR047196">
    <property type="entry name" value="YidC_ALB_C"/>
</dbReference>
<keyword evidence="4 9" id="KW-0812">Transmembrane</keyword>
<evidence type="ECO:0000256" key="8">
    <source>
        <dbReference type="ARBA" id="ARBA00023186"/>
    </source>
</evidence>
<evidence type="ECO:0000313" key="13">
    <source>
        <dbReference type="Proteomes" id="UP000064249"/>
    </source>
</evidence>
<dbReference type="GO" id="GO:0051205">
    <property type="term" value="P:protein insertion into membrane"/>
    <property type="evidence" value="ECO:0007669"/>
    <property type="project" value="TreeGrafter"/>
</dbReference>
<feature type="transmembrane region" description="Helical" evidence="10">
    <location>
        <begin position="236"/>
        <end position="259"/>
    </location>
</feature>